<dbReference type="InterPro" id="IPR036047">
    <property type="entry name" value="F-box-like_dom_sf"/>
</dbReference>
<dbReference type="InterPro" id="IPR001810">
    <property type="entry name" value="F-box_dom"/>
</dbReference>
<keyword evidence="3" id="KW-1185">Reference proteome</keyword>
<protein>
    <submittedName>
        <fullName evidence="2">F-box domain containing protein</fullName>
    </submittedName>
</protein>
<feature type="domain" description="F-box" evidence="1">
    <location>
        <begin position="73"/>
        <end position="121"/>
    </location>
</feature>
<name>S4W1U1_9VIRU</name>
<dbReference type="PROSITE" id="PS50181">
    <property type="entry name" value="FBOX"/>
    <property type="match status" value="1"/>
</dbReference>
<reference evidence="2 3" key="1">
    <citation type="journal article" date="2013" name="Science">
        <title>Pandoraviruses: amoeba viruses with genomes up to 2.5 Mb reaching that of parasitic eukaryotes.</title>
        <authorList>
            <person name="Philippe N."/>
            <person name="Legendre M."/>
            <person name="Doutre G."/>
            <person name="Coute Y."/>
            <person name="Poirot O."/>
            <person name="Lescot M."/>
            <person name="Arslan D."/>
            <person name="Seltzer V."/>
            <person name="Bertaux L."/>
            <person name="Bruley C."/>
            <person name="Garin J."/>
            <person name="Claverie J.M."/>
            <person name="Abergel C."/>
        </authorList>
    </citation>
    <scope>NUCLEOTIDE SEQUENCE [LARGE SCALE GENOMIC DNA]</scope>
</reference>
<proteinExistence type="predicted"/>
<evidence type="ECO:0000259" key="1">
    <source>
        <dbReference type="PROSITE" id="PS50181"/>
    </source>
</evidence>
<sequence length="316" mass="34945">MFCGGGRGRKRLGVGDWVFVLVDRWAIGQRIGCVDALDEKKRRDIVVSVAATTNRTRIYPMTTTTNATADATSMGLLALPDEILFAIIAMCPRRPVSLARIGAVCRRLYRLCEDDVLWEPVAARMAGQKPQCDWPESHKGLAHRIRSTDVDIRVIDARTGWPDPRCVVDDLSRCGEKATVALERIATPFRLACVVASIRMHSPMRIHLWIKSEHADSLRLVYAPRPSAPLLDKQPWWAALMVRSTRDGLPAVLAVDVVVVCRRGGALSVPPCVAAAAISRPVDLHNGQFPRVQYSRRGDCSALAHLPDCRCVVDKK</sequence>
<dbReference type="GeneID" id="16606189"/>
<dbReference type="Gene3D" id="1.20.1280.50">
    <property type="match status" value="1"/>
</dbReference>
<evidence type="ECO:0000313" key="2">
    <source>
        <dbReference type="EMBL" id="AGO84402.1"/>
    </source>
</evidence>
<dbReference type="KEGG" id="vg:16606189"/>
<evidence type="ECO:0000313" key="3">
    <source>
        <dbReference type="Proteomes" id="UP000204584"/>
    </source>
</evidence>
<dbReference type="EMBL" id="KC977571">
    <property type="protein sequence ID" value="AGO84402.1"/>
    <property type="molecule type" value="Genomic_DNA"/>
</dbReference>
<gene>
    <name evidence="2" type="ORF">psal_cds_557</name>
</gene>
<dbReference type="SUPFAM" id="SSF81383">
    <property type="entry name" value="F-box domain"/>
    <property type="match status" value="1"/>
</dbReference>
<dbReference type="Proteomes" id="UP000204584">
    <property type="component" value="Segment"/>
</dbReference>
<accession>S4W1U1</accession>
<dbReference type="RefSeq" id="YP_008437473.1">
    <property type="nucleotide sequence ID" value="NC_022098.1"/>
</dbReference>
<organism evidence="2 3">
    <name type="scientific">Pandoravirus salinus</name>
    <dbReference type="NCBI Taxonomy" id="1349410"/>
    <lineage>
        <taxon>Viruses</taxon>
        <taxon>Pandoravirus</taxon>
    </lineage>
</organism>
<dbReference type="Pfam" id="PF12937">
    <property type="entry name" value="F-box-like"/>
    <property type="match status" value="1"/>
</dbReference>